<gene>
    <name evidence="2" type="ORF">DFH08DRAFT_970772</name>
</gene>
<evidence type="ECO:0000256" key="1">
    <source>
        <dbReference type="SAM" id="MobiDB-lite"/>
    </source>
</evidence>
<protein>
    <submittedName>
        <fullName evidence="2">Uncharacterized protein</fullName>
    </submittedName>
</protein>
<sequence>MSPTLSSCMPSLNHLEDSANASAPCKLLPALPSAAAATTTPALHTAPAPPRGAAAAATEHPEISRPRPATRVCAVPRRRHVWHASAASGCVRSATTAAAAAATASALPPRDTICPCRRRWRWDRCVWERYTYPLTAPLPAAPQNHTEKIKMRMGGGTADATVDADTKTKEELESSAFPSFISLSVSVFAWSFFWGKREACVGTSTPAALVGSRLCGWVSGLERVACGERVAEAEAARDAAVRMRERGARVWARGGPRARAADHNARAKSAQQQERE</sequence>
<reference evidence="2" key="1">
    <citation type="submission" date="2023-03" db="EMBL/GenBank/DDBJ databases">
        <title>Massive genome expansion in bonnet fungi (Mycena s.s.) driven by repeated elements and novel gene families across ecological guilds.</title>
        <authorList>
            <consortium name="Lawrence Berkeley National Laboratory"/>
            <person name="Harder C.B."/>
            <person name="Miyauchi S."/>
            <person name="Viragh M."/>
            <person name="Kuo A."/>
            <person name="Thoen E."/>
            <person name="Andreopoulos B."/>
            <person name="Lu D."/>
            <person name="Skrede I."/>
            <person name="Drula E."/>
            <person name="Henrissat B."/>
            <person name="Morin E."/>
            <person name="Kohler A."/>
            <person name="Barry K."/>
            <person name="LaButti K."/>
            <person name="Morin E."/>
            <person name="Salamov A."/>
            <person name="Lipzen A."/>
            <person name="Mereny Z."/>
            <person name="Hegedus B."/>
            <person name="Baldrian P."/>
            <person name="Stursova M."/>
            <person name="Weitz H."/>
            <person name="Taylor A."/>
            <person name="Grigoriev I.V."/>
            <person name="Nagy L.G."/>
            <person name="Martin F."/>
            <person name="Kauserud H."/>
        </authorList>
    </citation>
    <scope>NUCLEOTIDE SEQUENCE</scope>
    <source>
        <strain evidence="2">CBHHK002</strain>
    </source>
</reference>
<keyword evidence="3" id="KW-1185">Reference proteome</keyword>
<feature type="compositionally biased region" description="Low complexity" evidence="1">
    <location>
        <begin position="38"/>
        <end position="57"/>
    </location>
</feature>
<evidence type="ECO:0000313" key="2">
    <source>
        <dbReference type="EMBL" id="KAJ7319387.1"/>
    </source>
</evidence>
<dbReference type="EMBL" id="JARIHO010000054">
    <property type="protein sequence ID" value="KAJ7319387.1"/>
    <property type="molecule type" value="Genomic_DNA"/>
</dbReference>
<feature type="region of interest" description="Disordered" evidence="1">
    <location>
        <begin position="252"/>
        <end position="276"/>
    </location>
</feature>
<name>A0AAD7EGL2_9AGAR</name>
<comment type="caution">
    <text evidence="2">The sequence shown here is derived from an EMBL/GenBank/DDBJ whole genome shotgun (WGS) entry which is preliminary data.</text>
</comment>
<evidence type="ECO:0000313" key="3">
    <source>
        <dbReference type="Proteomes" id="UP001218218"/>
    </source>
</evidence>
<proteinExistence type="predicted"/>
<accession>A0AAD7EGL2</accession>
<dbReference type="Proteomes" id="UP001218218">
    <property type="component" value="Unassembled WGS sequence"/>
</dbReference>
<organism evidence="2 3">
    <name type="scientific">Mycena albidolilacea</name>
    <dbReference type="NCBI Taxonomy" id="1033008"/>
    <lineage>
        <taxon>Eukaryota</taxon>
        <taxon>Fungi</taxon>
        <taxon>Dikarya</taxon>
        <taxon>Basidiomycota</taxon>
        <taxon>Agaricomycotina</taxon>
        <taxon>Agaricomycetes</taxon>
        <taxon>Agaricomycetidae</taxon>
        <taxon>Agaricales</taxon>
        <taxon>Marasmiineae</taxon>
        <taxon>Mycenaceae</taxon>
        <taxon>Mycena</taxon>
    </lineage>
</organism>
<dbReference type="AlphaFoldDB" id="A0AAD7EGL2"/>
<feature type="region of interest" description="Disordered" evidence="1">
    <location>
        <begin position="38"/>
        <end position="69"/>
    </location>
</feature>